<evidence type="ECO:0008006" key="4">
    <source>
        <dbReference type="Google" id="ProtNLM"/>
    </source>
</evidence>
<organism evidence="2 3">
    <name type="scientific">Inquilinus limosus MP06</name>
    <dbReference type="NCBI Taxonomy" id="1398085"/>
    <lineage>
        <taxon>Bacteria</taxon>
        <taxon>Pseudomonadati</taxon>
        <taxon>Pseudomonadota</taxon>
        <taxon>Alphaproteobacteria</taxon>
        <taxon>Rhodospirillales</taxon>
        <taxon>Rhodospirillaceae</taxon>
        <taxon>Inquilinus</taxon>
    </lineage>
</organism>
<dbReference type="Proteomes" id="UP000029995">
    <property type="component" value="Unassembled WGS sequence"/>
</dbReference>
<accession>A0A0A0D5M1</accession>
<sequence>MEAAMALGPDDWEVPVRAQPDPDDYAFDLDRALDAVVGLTARVPVDAYTAGTLGTERTGNGVVIRDDGIVLTIGYLITEAEEARQLRGAAGRALGLTPAPTAVRHRIAVPSTVIASAAKQSMVPLMRADGLLRRLRLLAMTVREAADSTLGRPRRYRQPIDGTGGRR</sequence>
<name>A0A0A0D5M1_9PROT</name>
<comment type="caution">
    <text evidence="2">The sequence shown here is derived from an EMBL/GenBank/DDBJ whole genome shotgun (WGS) entry which is preliminary data.</text>
</comment>
<evidence type="ECO:0000256" key="1">
    <source>
        <dbReference type="SAM" id="MobiDB-lite"/>
    </source>
</evidence>
<proteinExistence type="predicted"/>
<protein>
    <recommendedName>
        <fullName evidence="4">Serine protease</fullName>
    </recommendedName>
</protein>
<evidence type="ECO:0000313" key="3">
    <source>
        <dbReference type="Proteomes" id="UP000029995"/>
    </source>
</evidence>
<gene>
    <name evidence="2" type="ORF">P409_17405</name>
</gene>
<evidence type="ECO:0000313" key="2">
    <source>
        <dbReference type="EMBL" id="KGM33158.1"/>
    </source>
</evidence>
<feature type="non-terminal residue" evidence="2">
    <location>
        <position position="167"/>
    </location>
</feature>
<dbReference type="EMBL" id="JANX01000218">
    <property type="protein sequence ID" value="KGM33158.1"/>
    <property type="molecule type" value="Genomic_DNA"/>
</dbReference>
<feature type="region of interest" description="Disordered" evidence="1">
    <location>
        <begin position="148"/>
        <end position="167"/>
    </location>
</feature>
<reference evidence="2 3" key="1">
    <citation type="submission" date="2014-01" db="EMBL/GenBank/DDBJ databases">
        <title>Genome sequence determination for a cystic fibrosis isolate, Inquilinus limosus.</title>
        <authorList>
            <person name="Pino M."/>
            <person name="Di Conza J."/>
            <person name="Gutkind G."/>
        </authorList>
    </citation>
    <scope>NUCLEOTIDE SEQUENCE [LARGE SCALE GENOMIC DNA]</scope>
    <source>
        <strain evidence="2 3">MP06</strain>
    </source>
</reference>
<dbReference type="AlphaFoldDB" id="A0A0A0D5M1"/>